<keyword evidence="1 3" id="KW-0378">Hydrolase</keyword>
<evidence type="ECO:0000256" key="1">
    <source>
        <dbReference type="ARBA" id="ARBA00022801"/>
    </source>
</evidence>
<dbReference type="SUPFAM" id="SSF140657">
    <property type="entry name" value="Hyaluronidase post-catalytic domain-like"/>
    <property type="match status" value="1"/>
</dbReference>
<evidence type="ECO:0000313" key="7">
    <source>
        <dbReference type="Proteomes" id="UP000192674"/>
    </source>
</evidence>
<dbReference type="RefSeq" id="WP_084433342.1">
    <property type="nucleotide sequence ID" value="NZ_FWXV01000011.1"/>
</dbReference>
<accession>A0A1Y5Y5C6</accession>
<evidence type="ECO:0000313" key="6">
    <source>
        <dbReference type="EMBL" id="SMD25275.1"/>
    </source>
</evidence>
<dbReference type="EMBL" id="FWXV01000011">
    <property type="protein sequence ID" value="SMD25275.1"/>
    <property type="molecule type" value="Genomic_DNA"/>
</dbReference>
<dbReference type="InterPro" id="IPR015882">
    <property type="entry name" value="HEX_bac_N"/>
</dbReference>
<dbReference type="Proteomes" id="UP000192674">
    <property type="component" value="Unassembled WGS sequence"/>
</dbReference>
<evidence type="ECO:0000259" key="5">
    <source>
        <dbReference type="PROSITE" id="PS52009"/>
    </source>
</evidence>
<dbReference type="Pfam" id="PF07555">
    <property type="entry name" value="NAGidase"/>
    <property type="match status" value="1"/>
</dbReference>
<dbReference type="Pfam" id="PF02838">
    <property type="entry name" value="Glyco_hydro_20b"/>
    <property type="match status" value="1"/>
</dbReference>
<keyword evidence="7" id="KW-1185">Reference proteome</keyword>
<dbReference type="SUPFAM" id="SSF51445">
    <property type="entry name" value="(Trans)glycosidases"/>
    <property type="match status" value="1"/>
</dbReference>
<evidence type="ECO:0000256" key="4">
    <source>
        <dbReference type="SAM" id="SignalP"/>
    </source>
</evidence>
<feature type="chain" id="PRO_5039251892" evidence="4">
    <location>
        <begin position="23"/>
        <end position="644"/>
    </location>
</feature>
<dbReference type="InterPro" id="IPR051822">
    <property type="entry name" value="Glycosyl_Hydrolase_84"/>
</dbReference>
<protein>
    <submittedName>
        <fullName evidence="6">Hyaluronoglucosaminidase</fullName>
    </submittedName>
</protein>
<dbReference type="PANTHER" id="PTHR13170:SF16">
    <property type="entry name" value="PROTEIN O-GLCNACASE"/>
    <property type="match status" value="1"/>
</dbReference>
<keyword evidence="4" id="KW-0732">Signal</keyword>
<dbReference type="InterPro" id="IPR011496">
    <property type="entry name" value="O-GlcNAcase_cat"/>
</dbReference>
<keyword evidence="2 3" id="KW-0326">Glycosidase</keyword>
<evidence type="ECO:0000256" key="2">
    <source>
        <dbReference type="ARBA" id="ARBA00023295"/>
    </source>
</evidence>
<organism evidence="6 7">
    <name type="scientific">Kibdelosporangium aridum</name>
    <dbReference type="NCBI Taxonomy" id="2030"/>
    <lineage>
        <taxon>Bacteria</taxon>
        <taxon>Bacillati</taxon>
        <taxon>Actinomycetota</taxon>
        <taxon>Actinomycetes</taxon>
        <taxon>Pseudonocardiales</taxon>
        <taxon>Pseudonocardiaceae</taxon>
        <taxon>Kibdelosporangium</taxon>
    </lineage>
</organism>
<dbReference type="OrthoDB" id="9760892at2"/>
<evidence type="ECO:0000256" key="3">
    <source>
        <dbReference type="PROSITE-ProRule" id="PRU01353"/>
    </source>
</evidence>
<gene>
    <name evidence="6" type="ORF">SAMN05661093_09013</name>
</gene>
<dbReference type="InterPro" id="IPR017853">
    <property type="entry name" value="GH"/>
</dbReference>
<dbReference type="AlphaFoldDB" id="A0A1Y5Y5C6"/>
<dbReference type="Pfam" id="PF21774">
    <property type="entry name" value="NagJ_C"/>
    <property type="match status" value="1"/>
</dbReference>
<dbReference type="PANTHER" id="PTHR13170">
    <property type="entry name" value="O-GLCNACASE"/>
    <property type="match status" value="1"/>
</dbReference>
<comment type="similarity">
    <text evidence="3">Belongs to the glycosyl hydrolase 84 family.</text>
</comment>
<dbReference type="PROSITE" id="PS52009">
    <property type="entry name" value="GH84"/>
    <property type="match status" value="1"/>
</dbReference>
<sequence length="644" mass="70098">MASRTVPLLVAMALIASVPVHATADPNGHFPAVSPAPQDIRRGGPDVVVGRRAELVVTDTTDPVARVLLDKTLRERGVRDIDVRAKASGKAPLTIHLGPLDRPDIVAALGRTPIPHGAEAYALNVTSRRVVAMGGADAAGQYYAVQTLRQLFVGAHHRWRIAGVMVSDYPAMPLRGTIEGFYGSPWTHSERLAQLAFYGAVKANTYIYAPKDDPFHRERWREPYPQDTLKELGELVKAAADHHVRFTYALSPGTSICYSSELDRAALTQKLQAMYDLGTRAFSIPLDDISYTRWNCQGDQETYGAPGRAAAARAQVDLLNHVQRDFVASHPGTHPLQMVPTEYGDLTDTAYKQVIRATLDPAILVMWTGTDVVPPSITVDQAQRASALFGRNVFVWDNYPVNDYSQSAGRLLLAPYDHREAGLSRHVAGIVSNPMNQAAASKVAVFTMADFMWNDQAYNRDASWTQAASYLAGGNPAGTRALLVFFDLNHLAPTFGPQPWQPQAPALRARIDGNPDELRRYVRQMIEAPATIRATVTDKAFLDDAANWLDATELWARAMSSGLDTLDAITAGDRAAAAAARQQMDALASAAGKIRSVPGENRVEGVVRIGDGVIDVFLDRVRARHDEFVATPPSGSQLDGKDSQ</sequence>
<feature type="active site" description="Proton donor" evidence="3">
    <location>
        <position position="288"/>
    </location>
</feature>
<name>A0A1Y5Y5C6_KIBAR</name>
<dbReference type="GO" id="GO:0015929">
    <property type="term" value="F:hexosaminidase activity"/>
    <property type="evidence" value="ECO:0007669"/>
    <property type="project" value="UniProtKB-ARBA"/>
</dbReference>
<dbReference type="InterPro" id="IPR029018">
    <property type="entry name" value="Hex-like_dom2"/>
</dbReference>
<feature type="signal peptide" evidence="4">
    <location>
        <begin position="1"/>
        <end position="22"/>
    </location>
</feature>
<dbReference type="Gene3D" id="1.20.58.460">
    <property type="entry name" value="Hyaluronidase post-catalytic domain-like"/>
    <property type="match status" value="1"/>
</dbReference>
<proteinExistence type="inferred from homology"/>
<dbReference type="Gene3D" id="3.20.20.80">
    <property type="entry name" value="Glycosidases"/>
    <property type="match status" value="1"/>
</dbReference>
<dbReference type="Gene3D" id="3.30.379.10">
    <property type="entry name" value="Chitobiase/beta-hexosaminidase domain 2-like"/>
    <property type="match status" value="1"/>
</dbReference>
<dbReference type="SUPFAM" id="SSF55545">
    <property type="entry name" value="beta-N-acetylhexosaminidase-like domain"/>
    <property type="match status" value="1"/>
</dbReference>
<dbReference type="GO" id="GO:0005975">
    <property type="term" value="P:carbohydrate metabolic process"/>
    <property type="evidence" value="ECO:0007669"/>
    <property type="project" value="UniProtKB-ARBA"/>
</dbReference>
<feature type="domain" description="GH84" evidence="5">
    <location>
        <begin position="173"/>
        <end position="456"/>
    </location>
</feature>
<dbReference type="GO" id="GO:1901135">
    <property type="term" value="P:carbohydrate derivative metabolic process"/>
    <property type="evidence" value="ECO:0007669"/>
    <property type="project" value="UniProtKB-ARBA"/>
</dbReference>
<reference evidence="6 7" key="1">
    <citation type="submission" date="2017-04" db="EMBL/GenBank/DDBJ databases">
        <authorList>
            <person name="Afonso C.L."/>
            <person name="Miller P.J."/>
            <person name="Scott M.A."/>
            <person name="Spackman E."/>
            <person name="Goraichik I."/>
            <person name="Dimitrov K.M."/>
            <person name="Suarez D.L."/>
            <person name="Swayne D.E."/>
        </authorList>
    </citation>
    <scope>NUCLEOTIDE SEQUENCE [LARGE SCALE GENOMIC DNA]</scope>
    <source>
        <strain evidence="6 7">DSM 43828</strain>
    </source>
</reference>
<dbReference type="InterPro" id="IPR049019">
    <property type="entry name" value="NagJ-like_helical"/>
</dbReference>